<evidence type="ECO:0008006" key="3">
    <source>
        <dbReference type="Google" id="ProtNLM"/>
    </source>
</evidence>
<organism evidence="1 2">
    <name type="scientific">Chitinophaga defluvii</name>
    <dbReference type="NCBI Taxonomy" id="3163343"/>
    <lineage>
        <taxon>Bacteria</taxon>
        <taxon>Pseudomonadati</taxon>
        <taxon>Bacteroidota</taxon>
        <taxon>Chitinophagia</taxon>
        <taxon>Chitinophagales</taxon>
        <taxon>Chitinophagaceae</taxon>
        <taxon>Chitinophaga</taxon>
    </lineage>
</organism>
<proteinExistence type="predicted"/>
<accession>A0ABV2T6K6</accession>
<name>A0ABV2T6K6_9BACT</name>
<dbReference type="RefSeq" id="WP_354660895.1">
    <property type="nucleotide sequence ID" value="NZ_JBEXAC010000001.1"/>
</dbReference>
<dbReference type="Proteomes" id="UP001549749">
    <property type="component" value="Unassembled WGS sequence"/>
</dbReference>
<evidence type="ECO:0000313" key="2">
    <source>
        <dbReference type="Proteomes" id="UP001549749"/>
    </source>
</evidence>
<reference evidence="1 2" key="1">
    <citation type="submission" date="2024-06" db="EMBL/GenBank/DDBJ databases">
        <title>Chitinophaga defluvii sp. nov., isolated from municipal sewage.</title>
        <authorList>
            <person name="Zhang L."/>
        </authorList>
    </citation>
    <scope>NUCLEOTIDE SEQUENCE [LARGE SCALE GENOMIC DNA]</scope>
    <source>
        <strain evidence="1 2">H8</strain>
    </source>
</reference>
<sequence>MLHCKRNHGGSTFEILADQDNTVILCLHKWGEHEHPTMTNPRMQPGNGLILYFRVSNLTGPWENAQRLKAVVEAPPHLNHNSGQEEFSLRDPDGYYITVSL</sequence>
<gene>
    <name evidence="1" type="ORF">ABR189_12815</name>
</gene>
<dbReference type="InterPro" id="IPR029068">
    <property type="entry name" value="Glyas_Bleomycin-R_OHBP_Dase"/>
</dbReference>
<comment type="caution">
    <text evidence="1">The sequence shown here is derived from an EMBL/GenBank/DDBJ whole genome shotgun (WGS) entry which is preliminary data.</text>
</comment>
<dbReference type="Gene3D" id="3.10.180.10">
    <property type="entry name" value="2,3-Dihydroxybiphenyl 1,2-Dioxygenase, domain 1"/>
    <property type="match status" value="1"/>
</dbReference>
<dbReference type="SUPFAM" id="SSF54593">
    <property type="entry name" value="Glyoxalase/Bleomycin resistance protein/Dihydroxybiphenyl dioxygenase"/>
    <property type="match status" value="1"/>
</dbReference>
<dbReference type="EMBL" id="JBEXAC010000001">
    <property type="protein sequence ID" value="MET6998260.1"/>
    <property type="molecule type" value="Genomic_DNA"/>
</dbReference>
<keyword evidence="2" id="KW-1185">Reference proteome</keyword>
<evidence type="ECO:0000313" key="1">
    <source>
        <dbReference type="EMBL" id="MET6998260.1"/>
    </source>
</evidence>
<protein>
    <recommendedName>
        <fullName evidence="3">Glyoxalase</fullName>
    </recommendedName>
</protein>